<keyword evidence="1" id="KW-0472">Membrane</keyword>
<accession>A0A367R643</accession>
<dbReference type="AlphaFoldDB" id="A0A367R643"/>
<name>A0A367R643_9NOSO</name>
<sequence length="281" mass="32278">MKLSKGIQTFWVAVSNYILLGITLFLYLLAGNGWKLTNLLNLPDMIGFTIVIALVIFPLLWFLSNLKLQLLQATPNEWQFKVAVLADYPQLDLGWLQQKTTTLESLGFVQLMDYQVDPGAGFARCFAHPQQYCFAEIGQIFQKNGEVIAINCCVFSILQQDWVVAVINREVNQNDGIPYMCRNSKHVRTYDPNSNLDELLQTHLRFRQQILTNLGITVSTDISWSAYSNLERQATISRKQSLRRKNLLLSILEATLFEINPKSEWLGDYLKEAAKRRLKNR</sequence>
<proteinExistence type="predicted"/>
<organism evidence="2 3">
    <name type="scientific">Nostoc minutum NIES-26</name>
    <dbReference type="NCBI Taxonomy" id="1844469"/>
    <lineage>
        <taxon>Bacteria</taxon>
        <taxon>Bacillati</taxon>
        <taxon>Cyanobacteriota</taxon>
        <taxon>Cyanophyceae</taxon>
        <taxon>Nostocales</taxon>
        <taxon>Nostocaceae</taxon>
        <taxon>Nostoc</taxon>
    </lineage>
</organism>
<gene>
    <name evidence="2" type="ORF">A6770_20460</name>
</gene>
<evidence type="ECO:0000256" key="1">
    <source>
        <dbReference type="SAM" id="Phobius"/>
    </source>
</evidence>
<comment type="caution">
    <text evidence="2">The sequence shown here is derived from an EMBL/GenBank/DDBJ whole genome shotgun (WGS) entry which is preliminary data.</text>
</comment>
<reference evidence="2" key="1">
    <citation type="submission" date="2016-04" db="EMBL/GenBank/DDBJ databases">
        <authorList>
            <person name="Tabuchi Yagui T.R."/>
        </authorList>
    </citation>
    <scope>NUCLEOTIDE SEQUENCE [LARGE SCALE GENOMIC DNA]</scope>
    <source>
        <strain evidence="2">NIES-26</strain>
    </source>
</reference>
<feature type="transmembrane region" description="Helical" evidence="1">
    <location>
        <begin position="45"/>
        <end position="63"/>
    </location>
</feature>
<protein>
    <submittedName>
        <fullName evidence="2">Uncharacterized protein</fullName>
    </submittedName>
</protein>
<dbReference type="Proteomes" id="UP000252107">
    <property type="component" value="Unassembled WGS sequence"/>
</dbReference>
<evidence type="ECO:0000313" key="2">
    <source>
        <dbReference type="EMBL" id="RCJ30902.1"/>
    </source>
</evidence>
<dbReference type="EMBL" id="LXQD01000247">
    <property type="protein sequence ID" value="RCJ30902.1"/>
    <property type="molecule type" value="Genomic_DNA"/>
</dbReference>
<evidence type="ECO:0000313" key="3">
    <source>
        <dbReference type="Proteomes" id="UP000252107"/>
    </source>
</evidence>
<keyword evidence="1" id="KW-0812">Transmembrane</keyword>
<keyword evidence="3" id="KW-1185">Reference proteome</keyword>
<keyword evidence="1" id="KW-1133">Transmembrane helix</keyword>
<feature type="transmembrane region" description="Helical" evidence="1">
    <location>
        <begin position="9"/>
        <end position="30"/>
    </location>
</feature>